<keyword evidence="14" id="KW-1185">Reference proteome</keyword>
<comment type="function">
    <text evidence="10">Catalyzes the phosphorylation of the position 2 hydroxy group of 4-diphosphocytidyl-2C-methyl-D-erythritol.</text>
</comment>
<protein>
    <recommendedName>
        <fullName evidence="3 10">4-diphosphocytidyl-2-C-methyl-D-erythritol kinase</fullName>
        <shortName evidence="10">CMK</shortName>
        <ecNumber evidence="2 10">2.7.1.148</ecNumber>
    </recommendedName>
    <alternativeName>
        <fullName evidence="9 10">4-(cytidine-5'-diphospho)-2-C-methyl-D-erythritol kinase</fullName>
    </alternativeName>
</protein>
<comment type="pathway">
    <text evidence="10">Isoprenoid biosynthesis; isopentenyl diphosphate biosynthesis via DXP pathway; isopentenyl diphosphate from 1-deoxy-D-xylulose 5-phosphate: step 3/6.</text>
</comment>
<dbReference type="RefSeq" id="WP_207575103.1">
    <property type="nucleotide sequence ID" value="NZ_JAFNME010000012.1"/>
</dbReference>
<evidence type="ECO:0000256" key="9">
    <source>
        <dbReference type="ARBA" id="ARBA00032554"/>
    </source>
</evidence>
<dbReference type="InterPro" id="IPR020568">
    <property type="entry name" value="Ribosomal_Su5_D2-typ_SF"/>
</dbReference>
<comment type="caution">
    <text evidence="13">The sequence shown here is derived from an EMBL/GenBank/DDBJ whole genome shotgun (WGS) entry which is preliminary data.</text>
</comment>
<accession>A0A939GZG1</accession>
<evidence type="ECO:0000256" key="8">
    <source>
        <dbReference type="ARBA" id="ARBA00023229"/>
    </source>
</evidence>
<dbReference type="InterPro" id="IPR006204">
    <property type="entry name" value="GHMP_kinase_N_dom"/>
</dbReference>
<dbReference type="InterPro" id="IPR014721">
    <property type="entry name" value="Ribsml_uS5_D2-typ_fold_subgr"/>
</dbReference>
<dbReference type="GO" id="GO:0005524">
    <property type="term" value="F:ATP binding"/>
    <property type="evidence" value="ECO:0007669"/>
    <property type="project" value="UniProtKB-UniRule"/>
</dbReference>
<keyword evidence="6 10" id="KW-0418">Kinase</keyword>
<evidence type="ECO:0000256" key="6">
    <source>
        <dbReference type="ARBA" id="ARBA00022777"/>
    </source>
</evidence>
<dbReference type="Pfam" id="PF08544">
    <property type="entry name" value="GHMP_kinases_C"/>
    <property type="match status" value="1"/>
</dbReference>
<evidence type="ECO:0000256" key="2">
    <source>
        <dbReference type="ARBA" id="ARBA00012052"/>
    </source>
</evidence>
<evidence type="ECO:0000256" key="1">
    <source>
        <dbReference type="ARBA" id="ARBA00009684"/>
    </source>
</evidence>
<evidence type="ECO:0000256" key="4">
    <source>
        <dbReference type="ARBA" id="ARBA00022679"/>
    </source>
</evidence>
<comment type="catalytic activity">
    <reaction evidence="10">
        <text>4-CDP-2-C-methyl-D-erythritol + ATP = 4-CDP-2-C-methyl-D-erythritol 2-phosphate + ADP + H(+)</text>
        <dbReference type="Rhea" id="RHEA:18437"/>
        <dbReference type="ChEBI" id="CHEBI:15378"/>
        <dbReference type="ChEBI" id="CHEBI:30616"/>
        <dbReference type="ChEBI" id="CHEBI:57823"/>
        <dbReference type="ChEBI" id="CHEBI:57919"/>
        <dbReference type="ChEBI" id="CHEBI:456216"/>
        <dbReference type="EC" id="2.7.1.148"/>
    </reaction>
</comment>
<dbReference type="NCBIfam" id="TIGR00154">
    <property type="entry name" value="ispE"/>
    <property type="match status" value="1"/>
</dbReference>
<dbReference type="GO" id="GO:0050515">
    <property type="term" value="F:4-(cytidine 5'-diphospho)-2-C-methyl-D-erythritol kinase activity"/>
    <property type="evidence" value="ECO:0007669"/>
    <property type="project" value="UniProtKB-UniRule"/>
</dbReference>
<proteinExistence type="inferred from homology"/>
<dbReference type="Proteomes" id="UP000664731">
    <property type="component" value="Unassembled WGS sequence"/>
</dbReference>
<feature type="active site" evidence="10">
    <location>
        <position position="138"/>
    </location>
</feature>
<evidence type="ECO:0000313" key="14">
    <source>
        <dbReference type="Proteomes" id="UP000664731"/>
    </source>
</evidence>
<dbReference type="GO" id="GO:0019288">
    <property type="term" value="P:isopentenyl diphosphate biosynthetic process, methylerythritol 4-phosphate pathway"/>
    <property type="evidence" value="ECO:0007669"/>
    <property type="project" value="UniProtKB-UniRule"/>
</dbReference>
<dbReference type="SUPFAM" id="SSF54211">
    <property type="entry name" value="Ribosomal protein S5 domain 2-like"/>
    <property type="match status" value="1"/>
</dbReference>
<dbReference type="GO" id="GO:0016114">
    <property type="term" value="P:terpenoid biosynthetic process"/>
    <property type="evidence" value="ECO:0007669"/>
    <property type="project" value="UniProtKB-UniRule"/>
</dbReference>
<dbReference type="PANTHER" id="PTHR43527">
    <property type="entry name" value="4-DIPHOSPHOCYTIDYL-2-C-METHYL-D-ERYTHRITOL KINASE, CHLOROPLASTIC"/>
    <property type="match status" value="1"/>
</dbReference>
<keyword evidence="4 10" id="KW-0808">Transferase</keyword>
<keyword evidence="7 10" id="KW-0067">ATP-binding</keyword>
<comment type="similarity">
    <text evidence="1 10">Belongs to the GHMP kinase family. IspE subfamily.</text>
</comment>
<dbReference type="PIRSF" id="PIRSF010376">
    <property type="entry name" value="IspE"/>
    <property type="match status" value="1"/>
</dbReference>
<name>A0A939GZG1_9BURK</name>
<dbReference type="Gene3D" id="3.30.230.10">
    <property type="match status" value="1"/>
</dbReference>
<gene>
    <name evidence="10 13" type="primary">ispE</name>
    <name evidence="13" type="ORF">J1777_07025</name>
</gene>
<sequence length="283" mass="30301">MRTLYDVPAPAKLNLFLHITGRRSDGYHLLQSVFMLIDWQDQLHFERTASPTISRSDLASTTALPTDDLCVRAARALQAATGCTQGAHIGLEKSIPAQAGMGGGSSNAATTLLALNRLWQLHLPRADLERIGLTLGADVPFFLRGRNAWVEGVGEQITPLTGAATLPPARFIVLKPQAGLDTGKIFSNPSLQRATKLATIAGFAADHYGFGHNDLQPVASSLCPEIQSAIAFLGQQGFAAKMTGSGSAVFAKIEQTTCIASTAWQSKVCENLQKHPLLEWAQD</sequence>
<organism evidence="13 14">
    <name type="scientific">Comamonas denitrificans</name>
    <dbReference type="NCBI Taxonomy" id="117506"/>
    <lineage>
        <taxon>Bacteria</taxon>
        <taxon>Pseudomonadati</taxon>
        <taxon>Pseudomonadota</taxon>
        <taxon>Betaproteobacteria</taxon>
        <taxon>Burkholderiales</taxon>
        <taxon>Comamonadaceae</taxon>
        <taxon>Comamonas</taxon>
    </lineage>
</organism>
<feature type="domain" description="GHMP kinase N-terminal" evidence="11">
    <location>
        <begin position="69"/>
        <end position="145"/>
    </location>
</feature>
<keyword evidence="5 10" id="KW-0547">Nucleotide-binding</keyword>
<evidence type="ECO:0000256" key="10">
    <source>
        <dbReference type="HAMAP-Rule" id="MF_00061"/>
    </source>
</evidence>
<evidence type="ECO:0000313" key="13">
    <source>
        <dbReference type="EMBL" id="MBO1249583.1"/>
    </source>
</evidence>
<reference evidence="13" key="1">
    <citation type="submission" date="2021-03" db="EMBL/GenBank/DDBJ databases">
        <title>Comamonas denitrificans.</title>
        <authorList>
            <person name="Finster K."/>
        </authorList>
    </citation>
    <scope>NUCLEOTIDE SEQUENCE</scope>
    <source>
        <strain evidence="13">MM2021_4</strain>
    </source>
</reference>
<dbReference type="EMBL" id="JAFNME010000012">
    <property type="protein sequence ID" value="MBO1249583.1"/>
    <property type="molecule type" value="Genomic_DNA"/>
</dbReference>
<evidence type="ECO:0000259" key="12">
    <source>
        <dbReference type="Pfam" id="PF08544"/>
    </source>
</evidence>
<evidence type="ECO:0000256" key="7">
    <source>
        <dbReference type="ARBA" id="ARBA00022840"/>
    </source>
</evidence>
<dbReference type="InterPro" id="IPR004424">
    <property type="entry name" value="IspE"/>
</dbReference>
<dbReference type="HAMAP" id="MF_00061">
    <property type="entry name" value="IspE"/>
    <property type="match status" value="1"/>
</dbReference>
<feature type="binding site" evidence="10">
    <location>
        <begin position="96"/>
        <end position="106"/>
    </location>
    <ligand>
        <name>ATP</name>
        <dbReference type="ChEBI" id="CHEBI:30616"/>
    </ligand>
</feature>
<evidence type="ECO:0000256" key="3">
    <source>
        <dbReference type="ARBA" id="ARBA00017473"/>
    </source>
</evidence>
<dbReference type="SUPFAM" id="SSF55060">
    <property type="entry name" value="GHMP Kinase, C-terminal domain"/>
    <property type="match status" value="1"/>
</dbReference>
<dbReference type="InterPro" id="IPR013750">
    <property type="entry name" value="GHMP_kinase_C_dom"/>
</dbReference>
<dbReference type="Pfam" id="PF00288">
    <property type="entry name" value="GHMP_kinases_N"/>
    <property type="match status" value="1"/>
</dbReference>
<feature type="domain" description="GHMP kinase C-terminal" evidence="12">
    <location>
        <begin position="210"/>
        <end position="251"/>
    </location>
</feature>
<feature type="active site" evidence="10">
    <location>
        <position position="12"/>
    </location>
</feature>
<dbReference type="EC" id="2.7.1.148" evidence="2 10"/>
<dbReference type="PANTHER" id="PTHR43527:SF2">
    <property type="entry name" value="4-DIPHOSPHOCYTIDYL-2-C-METHYL-D-ERYTHRITOL KINASE, CHLOROPLASTIC"/>
    <property type="match status" value="1"/>
</dbReference>
<evidence type="ECO:0000256" key="5">
    <source>
        <dbReference type="ARBA" id="ARBA00022741"/>
    </source>
</evidence>
<evidence type="ECO:0000259" key="11">
    <source>
        <dbReference type="Pfam" id="PF00288"/>
    </source>
</evidence>
<dbReference type="InterPro" id="IPR036554">
    <property type="entry name" value="GHMP_kinase_C_sf"/>
</dbReference>
<dbReference type="AlphaFoldDB" id="A0A939GZG1"/>
<dbReference type="Gene3D" id="3.30.70.890">
    <property type="entry name" value="GHMP kinase, C-terminal domain"/>
    <property type="match status" value="1"/>
</dbReference>
<keyword evidence="8 10" id="KW-0414">Isoprene biosynthesis</keyword>